<keyword evidence="6 9" id="KW-0472">Membrane</keyword>
<accession>A0A1E3QA12</accession>
<dbReference type="EMBL" id="KV454292">
    <property type="protein sequence ID" value="ODQ74533.1"/>
    <property type="molecule type" value="Genomic_DNA"/>
</dbReference>
<dbReference type="FunFam" id="3.90.550.10:FF:000017">
    <property type="entry name" value="Mannan polymerase II complex ANP1 subunit"/>
    <property type="match status" value="1"/>
</dbReference>
<sequence>MRLDDRLKKSDNRLSIRSPFEPQRYRYSKCGKLIYVGQNRHRKQVILAIFAGLFFFATFHFFSGGNFFSGPSSYDAEAFNLHVYDLANSHATRDGATHGDRVLLCIPLRDAANHLPLMFSHLRNLTYPHSLLDLSFLVSDSKDRTREMLDELLLELQLDEDPYMHYNGVEIFEKDFGQMVGQGFSDRHGFAAQGPRRKLMGKARNWLLTSALKPEHSWVYWRDADIERAPFTIIEDLMKHDKDVIVPTLTSHIDVWRPLPEWLGGEQPYDLNSWQESEAALRLADQLPEDEVIVEGYAEYATWRPHLAYAREANGDTEQLVDLDGVGGVSILAKAKVFRAGAHFPGFAFLNHAETEGFGKMSRSLNFTVAGLPHYVIWHIFEPSEDDQKLLKEKQEEAKAKKKEKVDSGKGDSDATEDVLSEPRNQASQDRTQEAEVEKTDNTVDVSHVLPGH</sequence>
<dbReference type="InterPro" id="IPR052086">
    <property type="entry name" value="Mannan_Polymerase_Subunit"/>
</dbReference>
<dbReference type="Proteomes" id="UP000094385">
    <property type="component" value="Unassembled WGS sequence"/>
</dbReference>
<dbReference type="SUPFAM" id="SSF53448">
    <property type="entry name" value="Nucleotide-diphospho-sugar transferases"/>
    <property type="match status" value="1"/>
</dbReference>
<dbReference type="Pfam" id="PF03452">
    <property type="entry name" value="Anp1"/>
    <property type="match status" value="1"/>
</dbReference>
<evidence type="ECO:0000256" key="8">
    <source>
        <dbReference type="SAM" id="MobiDB-lite"/>
    </source>
</evidence>
<feature type="region of interest" description="Disordered" evidence="8">
    <location>
        <begin position="393"/>
        <end position="453"/>
    </location>
</feature>
<evidence type="ECO:0000256" key="7">
    <source>
        <dbReference type="ARBA" id="ARBA00037964"/>
    </source>
</evidence>
<evidence type="ECO:0000256" key="5">
    <source>
        <dbReference type="ARBA" id="ARBA00023034"/>
    </source>
</evidence>
<evidence type="ECO:0000256" key="9">
    <source>
        <dbReference type="SAM" id="Phobius"/>
    </source>
</evidence>
<evidence type="ECO:0000256" key="4">
    <source>
        <dbReference type="ARBA" id="ARBA00022989"/>
    </source>
</evidence>
<evidence type="ECO:0000256" key="3">
    <source>
        <dbReference type="ARBA" id="ARBA00022968"/>
    </source>
</evidence>
<keyword evidence="3" id="KW-0735">Signal-anchor</keyword>
<evidence type="ECO:0000256" key="6">
    <source>
        <dbReference type="ARBA" id="ARBA00023136"/>
    </source>
</evidence>
<keyword evidence="2 9" id="KW-0812">Transmembrane</keyword>
<keyword evidence="11" id="KW-1185">Reference proteome</keyword>
<comment type="similarity">
    <text evidence="7">Belongs to the ANP1/MMN9/VAN1 family.</text>
</comment>
<dbReference type="GO" id="GO:0000136">
    <property type="term" value="C:mannan polymerase complex"/>
    <property type="evidence" value="ECO:0007669"/>
    <property type="project" value="EnsemblFungi"/>
</dbReference>
<organism evidence="10 11">
    <name type="scientific">Lipomyces starkeyi NRRL Y-11557</name>
    <dbReference type="NCBI Taxonomy" id="675824"/>
    <lineage>
        <taxon>Eukaryota</taxon>
        <taxon>Fungi</taxon>
        <taxon>Dikarya</taxon>
        <taxon>Ascomycota</taxon>
        <taxon>Saccharomycotina</taxon>
        <taxon>Lipomycetes</taxon>
        <taxon>Lipomycetales</taxon>
        <taxon>Lipomycetaceae</taxon>
        <taxon>Lipomyces</taxon>
    </lineage>
</organism>
<dbReference type="PANTHER" id="PTHR43083">
    <property type="entry name" value="MANNAN POLYMERASE II"/>
    <property type="match status" value="1"/>
</dbReference>
<reference evidence="10 11" key="1">
    <citation type="journal article" date="2016" name="Proc. Natl. Acad. Sci. U.S.A.">
        <title>Comparative genomics of biotechnologically important yeasts.</title>
        <authorList>
            <person name="Riley R."/>
            <person name="Haridas S."/>
            <person name="Wolfe K.H."/>
            <person name="Lopes M.R."/>
            <person name="Hittinger C.T."/>
            <person name="Goeker M."/>
            <person name="Salamov A.A."/>
            <person name="Wisecaver J.H."/>
            <person name="Long T.M."/>
            <person name="Calvey C.H."/>
            <person name="Aerts A.L."/>
            <person name="Barry K.W."/>
            <person name="Choi C."/>
            <person name="Clum A."/>
            <person name="Coughlan A.Y."/>
            <person name="Deshpande S."/>
            <person name="Douglass A.P."/>
            <person name="Hanson S.J."/>
            <person name="Klenk H.-P."/>
            <person name="LaButti K.M."/>
            <person name="Lapidus A."/>
            <person name="Lindquist E.A."/>
            <person name="Lipzen A.M."/>
            <person name="Meier-Kolthoff J.P."/>
            <person name="Ohm R.A."/>
            <person name="Otillar R.P."/>
            <person name="Pangilinan J.L."/>
            <person name="Peng Y."/>
            <person name="Rokas A."/>
            <person name="Rosa C.A."/>
            <person name="Scheuner C."/>
            <person name="Sibirny A.A."/>
            <person name="Slot J.C."/>
            <person name="Stielow J.B."/>
            <person name="Sun H."/>
            <person name="Kurtzman C.P."/>
            <person name="Blackwell M."/>
            <person name="Grigoriev I.V."/>
            <person name="Jeffries T.W."/>
        </authorList>
    </citation>
    <scope>NUCLEOTIDE SEQUENCE [LARGE SCALE GENOMIC DNA]</scope>
    <source>
        <strain evidence="10 11">NRRL Y-11557</strain>
    </source>
</reference>
<evidence type="ECO:0000313" key="11">
    <source>
        <dbReference type="Proteomes" id="UP000094385"/>
    </source>
</evidence>
<dbReference type="STRING" id="675824.A0A1E3QA12"/>
<keyword evidence="5" id="KW-0333">Golgi apparatus</keyword>
<dbReference type="AlphaFoldDB" id="A0A1E3QA12"/>
<evidence type="ECO:0000256" key="1">
    <source>
        <dbReference type="ARBA" id="ARBA00004323"/>
    </source>
</evidence>
<evidence type="ECO:0008006" key="12">
    <source>
        <dbReference type="Google" id="ProtNLM"/>
    </source>
</evidence>
<dbReference type="GO" id="GO:0000009">
    <property type="term" value="F:alpha-1,6-mannosyltransferase activity"/>
    <property type="evidence" value="ECO:0007669"/>
    <property type="project" value="EnsemblFungi"/>
</dbReference>
<feature type="compositionally biased region" description="Basic and acidic residues" evidence="8">
    <location>
        <begin position="393"/>
        <end position="413"/>
    </location>
</feature>
<comment type="subcellular location">
    <subcellularLocation>
        <location evidence="1">Golgi apparatus membrane</location>
        <topology evidence="1">Single-pass type II membrane protein</topology>
    </subcellularLocation>
</comment>
<evidence type="ECO:0000256" key="2">
    <source>
        <dbReference type="ARBA" id="ARBA00022692"/>
    </source>
</evidence>
<gene>
    <name evidence="10" type="ORF">LIPSTDRAFT_110509</name>
</gene>
<dbReference type="PANTHER" id="PTHR43083:SF2">
    <property type="entry name" value="MANNAN POLYMERASE II COMPLEX ANP1 SUBUNIT"/>
    <property type="match status" value="1"/>
</dbReference>
<feature type="compositionally biased region" description="Basic and acidic residues" evidence="8">
    <location>
        <begin position="431"/>
        <end position="442"/>
    </location>
</feature>
<dbReference type="InterPro" id="IPR029044">
    <property type="entry name" value="Nucleotide-diphossugar_trans"/>
</dbReference>
<evidence type="ECO:0000313" key="10">
    <source>
        <dbReference type="EMBL" id="ODQ74533.1"/>
    </source>
</evidence>
<dbReference type="OrthoDB" id="204164at2759"/>
<keyword evidence="4 9" id="KW-1133">Transmembrane helix</keyword>
<feature type="transmembrane region" description="Helical" evidence="9">
    <location>
        <begin position="45"/>
        <end position="63"/>
    </location>
</feature>
<protein>
    <recommendedName>
        <fullName evidence="12">Mannan polymerase II complex ANP1 subunit</fullName>
    </recommendedName>
</protein>
<dbReference type="GO" id="GO:0006487">
    <property type="term" value="P:protein N-linked glycosylation"/>
    <property type="evidence" value="ECO:0007669"/>
    <property type="project" value="EnsemblFungi"/>
</dbReference>
<dbReference type="Gene3D" id="3.90.550.10">
    <property type="entry name" value="Spore Coat Polysaccharide Biosynthesis Protein SpsA, Chain A"/>
    <property type="match status" value="1"/>
</dbReference>
<name>A0A1E3QA12_LIPST</name>
<proteinExistence type="inferred from homology"/>
<dbReference type="GO" id="GO:0000032">
    <property type="term" value="P:cell wall mannoprotein biosynthetic process"/>
    <property type="evidence" value="ECO:0007669"/>
    <property type="project" value="EnsemblFungi"/>
</dbReference>